<reference evidence="1 2" key="1">
    <citation type="submission" date="2018-09" db="EMBL/GenBank/DDBJ databases">
        <title>Draft genome sequence of Buttiauxella izardii CCUG 35510T.</title>
        <authorList>
            <person name="Salva-Serra F."/>
            <person name="Marathe N."/>
            <person name="Moore E."/>
            <person name="Stadler-Svensson L."/>
            <person name="Engstrom-Jakobsson H."/>
        </authorList>
    </citation>
    <scope>NUCLEOTIDE SEQUENCE [LARGE SCALE GENOMIC DNA]</scope>
    <source>
        <strain evidence="1 2">CCUG 35510</strain>
    </source>
</reference>
<evidence type="ECO:0000313" key="1">
    <source>
        <dbReference type="EMBL" id="RJT26939.1"/>
    </source>
</evidence>
<comment type="caution">
    <text evidence="1">The sequence shown here is derived from an EMBL/GenBank/DDBJ whole genome shotgun (WGS) entry which is preliminary data.</text>
</comment>
<keyword evidence="2" id="KW-1185">Reference proteome</keyword>
<organism evidence="1 2">
    <name type="scientific">Buttiauxella izardii</name>
    <dbReference type="NCBI Taxonomy" id="82991"/>
    <lineage>
        <taxon>Bacteria</taxon>
        <taxon>Pseudomonadati</taxon>
        <taxon>Pseudomonadota</taxon>
        <taxon>Gammaproteobacteria</taxon>
        <taxon>Enterobacterales</taxon>
        <taxon>Enterobacteriaceae</taxon>
        <taxon>Buttiauxella</taxon>
    </lineage>
</organism>
<proteinExistence type="predicted"/>
<dbReference type="AlphaFoldDB" id="A0A3A5K2U0"/>
<protein>
    <submittedName>
        <fullName evidence="1">Uncharacterized protein</fullName>
    </submittedName>
</protein>
<evidence type="ECO:0000313" key="2">
    <source>
        <dbReference type="Proteomes" id="UP000276295"/>
    </source>
</evidence>
<sequence length="85" mass="9575">MRKLLFENNSCFQSSGMSKCVIGLEDRPYESSFSKAVLSSSAIKSSDTLLRESPPKCLNKKRSAIQTTFAIVNGYKIMRKYLCLK</sequence>
<dbReference type="EMBL" id="QZWH01000006">
    <property type="protein sequence ID" value="RJT26939.1"/>
    <property type="molecule type" value="Genomic_DNA"/>
</dbReference>
<name>A0A3A5K2U0_9ENTR</name>
<gene>
    <name evidence="1" type="ORF">D6029_03910</name>
</gene>
<accession>A0A3A5K2U0</accession>
<dbReference type="Proteomes" id="UP000276295">
    <property type="component" value="Unassembled WGS sequence"/>
</dbReference>
<dbReference type="OrthoDB" id="6624480at2"/>